<dbReference type="Gene3D" id="3.40.50.720">
    <property type="entry name" value="NAD(P)-binding Rossmann-like Domain"/>
    <property type="match status" value="1"/>
</dbReference>
<keyword evidence="3" id="KW-1185">Reference proteome</keyword>
<protein>
    <recommendedName>
        <fullName evidence="1">Shikimate dehydrogenase substrate binding N-terminal domain-containing protein</fullName>
    </recommendedName>
</protein>
<dbReference type="InterPro" id="IPR036291">
    <property type="entry name" value="NAD(P)-bd_dom_sf"/>
</dbReference>
<evidence type="ECO:0000313" key="3">
    <source>
        <dbReference type="Proteomes" id="UP000696573"/>
    </source>
</evidence>
<evidence type="ECO:0000259" key="1">
    <source>
        <dbReference type="Pfam" id="PF08501"/>
    </source>
</evidence>
<dbReference type="PANTHER" id="PTHR21089:SF1">
    <property type="entry name" value="BIFUNCTIONAL 3-DEHYDROQUINATE DEHYDRATASE_SHIKIMATE DEHYDROGENASE, CHLOROPLASTIC"/>
    <property type="match status" value="1"/>
</dbReference>
<evidence type="ECO:0000313" key="2">
    <source>
        <dbReference type="EMBL" id="CAH0019998.1"/>
    </source>
</evidence>
<dbReference type="GO" id="GO:0009423">
    <property type="term" value="P:chorismate biosynthetic process"/>
    <property type="evidence" value="ECO:0007669"/>
    <property type="project" value="TreeGrafter"/>
</dbReference>
<dbReference type="GO" id="GO:0019632">
    <property type="term" value="P:shikimate metabolic process"/>
    <property type="evidence" value="ECO:0007669"/>
    <property type="project" value="TreeGrafter"/>
</dbReference>
<dbReference type="EMBL" id="CABFNQ020000602">
    <property type="protein sequence ID" value="CAH0019998.1"/>
    <property type="molecule type" value="Genomic_DNA"/>
</dbReference>
<organism evidence="2 3">
    <name type="scientific">Clonostachys rhizophaga</name>
    <dbReference type="NCBI Taxonomy" id="160324"/>
    <lineage>
        <taxon>Eukaryota</taxon>
        <taxon>Fungi</taxon>
        <taxon>Dikarya</taxon>
        <taxon>Ascomycota</taxon>
        <taxon>Pezizomycotina</taxon>
        <taxon>Sordariomycetes</taxon>
        <taxon>Hypocreomycetidae</taxon>
        <taxon>Hypocreales</taxon>
        <taxon>Bionectriaceae</taxon>
        <taxon>Clonostachys</taxon>
    </lineage>
</organism>
<proteinExistence type="predicted"/>
<dbReference type="InterPro" id="IPR046346">
    <property type="entry name" value="Aminoacid_DH-like_N_sf"/>
</dbReference>
<dbReference type="Pfam" id="PF08501">
    <property type="entry name" value="Shikimate_dh_N"/>
    <property type="match status" value="1"/>
</dbReference>
<dbReference type="OrthoDB" id="204377at2759"/>
<dbReference type="PANTHER" id="PTHR21089">
    <property type="entry name" value="SHIKIMATE DEHYDROGENASE"/>
    <property type="match status" value="1"/>
</dbReference>
<dbReference type="SUPFAM" id="SSF51735">
    <property type="entry name" value="NAD(P)-binding Rossmann-fold domains"/>
    <property type="match status" value="1"/>
</dbReference>
<feature type="domain" description="Shikimate dehydrogenase substrate binding N-terminal" evidence="1">
    <location>
        <begin position="31"/>
        <end position="109"/>
    </location>
</feature>
<dbReference type="GO" id="GO:0004764">
    <property type="term" value="F:shikimate 3-dehydrogenase (NADP+) activity"/>
    <property type="evidence" value="ECO:0007669"/>
    <property type="project" value="InterPro"/>
</dbReference>
<dbReference type="Gene3D" id="3.40.50.10860">
    <property type="entry name" value="Leucine Dehydrogenase, chain A, domain 1"/>
    <property type="match status" value="1"/>
</dbReference>
<sequence>MDILERSYDYGTSPLTPSSYSSALHTYLFGGSHIAHSLSPQIHSTLFRSNSTQWSYDLFASTSMEEFKENIQSPTCIGASVTMPNKVKFIAAMDEITEEAKAIGAVNTVFIRLGENGRRRYIGTNTDCIGIRDALLLKAPDAASRSRGKPALVIGGGGAARSAIFALWKWFAPSQIYIVNRWKDEVDAIVADMGRQIPEAQLRHVETAESASTLTPPVLVVGTIPNAEPGTEEEISAWKTCTTFLQQNQHGVLVDMCYFPAETRLTTLAEANNWTTIKGAEVLVQVSKSQQILWQERECGASDQVEALNAVIFGSSNQ</sequence>
<dbReference type="Proteomes" id="UP000696573">
    <property type="component" value="Unassembled WGS sequence"/>
</dbReference>
<name>A0A9N9V9A1_9HYPO</name>
<comment type="caution">
    <text evidence="2">The sequence shown here is derived from an EMBL/GenBank/DDBJ whole genome shotgun (WGS) entry which is preliminary data.</text>
</comment>
<gene>
    <name evidence="2" type="ORF">CRHIZ90672A_00018219</name>
</gene>
<dbReference type="AlphaFoldDB" id="A0A9N9V9A1"/>
<reference evidence="2" key="1">
    <citation type="submission" date="2021-10" db="EMBL/GenBank/DDBJ databases">
        <authorList>
            <person name="Piombo E."/>
        </authorList>
    </citation>
    <scope>NUCLEOTIDE SEQUENCE</scope>
</reference>
<accession>A0A9N9V9A1</accession>
<dbReference type="InterPro" id="IPR022893">
    <property type="entry name" value="Shikimate_DH_fam"/>
</dbReference>
<dbReference type="InterPro" id="IPR013708">
    <property type="entry name" value="Shikimate_DH-bd_N"/>
</dbReference>
<dbReference type="SUPFAM" id="SSF53223">
    <property type="entry name" value="Aminoacid dehydrogenase-like, N-terminal domain"/>
    <property type="match status" value="1"/>
</dbReference>